<organism evidence="3 4">
    <name type="scientific">Liparis tanakae</name>
    <name type="common">Tanaka's snailfish</name>
    <dbReference type="NCBI Taxonomy" id="230148"/>
    <lineage>
        <taxon>Eukaryota</taxon>
        <taxon>Metazoa</taxon>
        <taxon>Chordata</taxon>
        <taxon>Craniata</taxon>
        <taxon>Vertebrata</taxon>
        <taxon>Euteleostomi</taxon>
        <taxon>Actinopterygii</taxon>
        <taxon>Neopterygii</taxon>
        <taxon>Teleostei</taxon>
        <taxon>Neoteleostei</taxon>
        <taxon>Acanthomorphata</taxon>
        <taxon>Eupercaria</taxon>
        <taxon>Perciformes</taxon>
        <taxon>Cottioidei</taxon>
        <taxon>Cottales</taxon>
        <taxon>Liparidae</taxon>
        <taxon>Liparis</taxon>
    </lineage>
</organism>
<gene>
    <name evidence="3" type="ORF">EYF80_042169</name>
</gene>
<dbReference type="Proteomes" id="UP000314294">
    <property type="component" value="Unassembled WGS sequence"/>
</dbReference>
<dbReference type="AlphaFoldDB" id="A0A4Z2G267"/>
<accession>A0A4Z2G267</accession>
<feature type="region of interest" description="Disordered" evidence="1">
    <location>
        <begin position="24"/>
        <end position="51"/>
    </location>
</feature>
<comment type="caution">
    <text evidence="3">The sequence shown here is derived from an EMBL/GenBank/DDBJ whole genome shotgun (WGS) entry which is preliminary data.</text>
</comment>
<keyword evidence="2" id="KW-0812">Transmembrane</keyword>
<keyword evidence="2" id="KW-0472">Membrane</keyword>
<name>A0A4Z2G267_9TELE</name>
<keyword evidence="4" id="KW-1185">Reference proteome</keyword>
<reference evidence="3 4" key="1">
    <citation type="submission" date="2019-03" db="EMBL/GenBank/DDBJ databases">
        <title>First draft genome of Liparis tanakae, snailfish: a comprehensive survey of snailfish specific genes.</title>
        <authorList>
            <person name="Kim W."/>
            <person name="Song I."/>
            <person name="Jeong J.-H."/>
            <person name="Kim D."/>
            <person name="Kim S."/>
            <person name="Ryu S."/>
            <person name="Song J.Y."/>
            <person name="Lee S.K."/>
        </authorList>
    </citation>
    <scope>NUCLEOTIDE SEQUENCE [LARGE SCALE GENOMIC DNA]</scope>
    <source>
        <tissue evidence="3">Muscle</tissue>
    </source>
</reference>
<dbReference type="EMBL" id="SRLO01000731">
    <property type="protein sequence ID" value="TNN47639.1"/>
    <property type="molecule type" value="Genomic_DNA"/>
</dbReference>
<evidence type="ECO:0000313" key="4">
    <source>
        <dbReference type="Proteomes" id="UP000314294"/>
    </source>
</evidence>
<sequence length="107" mass="11722">MGSPILGPGGPVFAHATEVRGWEGFRPGPEPLTPPLEFKGSAAKEKRERDPQHRLVIEHQGPALPLHTILPLLLLLLLLLLLSIDNRDPKVQRSEGFSSVLKLPVES</sequence>
<evidence type="ECO:0000256" key="2">
    <source>
        <dbReference type="SAM" id="Phobius"/>
    </source>
</evidence>
<protein>
    <submittedName>
        <fullName evidence="3">Uncharacterized protein</fullName>
    </submittedName>
</protein>
<feature type="compositionally biased region" description="Basic and acidic residues" evidence="1">
    <location>
        <begin position="42"/>
        <end position="51"/>
    </location>
</feature>
<feature type="transmembrane region" description="Helical" evidence="2">
    <location>
        <begin position="64"/>
        <end position="84"/>
    </location>
</feature>
<evidence type="ECO:0000256" key="1">
    <source>
        <dbReference type="SAM" id="MobiDB-lite"/>
    </source>
</evidence>
<keyword evidence="2" id="KW-1133">Transmembrane helix</keyword>
<evidence type="ECO:0000313" key="3">
    <source>
        <dbReference type="EMBL" id="TNN47639.1"/>
    </source>
</evidence>
<proteinExistence type="predicted"/>